<dbReference type="PANTHER" id="PTHR42648:SF32">
    <property type="entry name" value="RIBONUCLEASE H-LIKE DOMAIN, GAG-PRE-INTEGRASE DOMAIN PROTEIN-RELATED"/>
    <property type="match status" value="1"/>
</dbReference>
<feature type="region of interest" description="Disordered" evidence="4">
    <location>
        <begin position="1151"/>
        <end position="1266"/>
    </location>
</feature>
<comment type="caution">
    <text evidence="6">The sequence shown here is derived from an EMBL/GenBank/DDBJ whole genome shotgun (WGS) entry which is preliminary data.</text>
</comment>
<reference evidence="6" key="1">
    <citation type="journal article" date="2019" name="Sci. Rep.">
        <title>Draft genome of Tanacetum cinerariifolium, the natural source of mosquito coil.</title>
        <authorList>
            <person name="Yamashiro T."/>
            <person name="Shiraishi A."/>
            <person name="Satake H."/>
            <person name="Nakayama K."/>
        </authorList>
    </citation>
    <scope>NUCLEOTIDE SEQUENCE</scope>
</reference>
<feature type="region of interest" description="Disordered" evidence="4">
    <location>
        <begin position="2656"/>
        <end position="2757"/>
    </location>
</feature>
<feature type="domain" description="Integrase catalytic" evidence="5">
    <location>
        <begin position="466"/>
        <end position="655"/>
    </location>
</feature>
<organism evidence="6">
    <name type="scientific">Tanacetum cinerariifolium</name>
    <name type="common">Dalmatian daisy</name>
    <name type="synonym">Chrysanthemum cinerariifolium</name>
    <dbReference type="NCBI Taxonomy" id="118510"/>
    <lineage>
        <taxon>Eukaryota</taxon>
        <taxon>Viridiplantae</taxon>
        <taxon>Streptophyta</taxon>
        <taxon>Embryophyta</taxon>
        <taxon>Tracheophyta</taxon>
        <taxon>Spermatophyta</taxon>
        <taxon>Magnoliopsida</taxon>
        <taxon>eudicotyledons</taxon>
        <taxon>Gunneridae</taxon>
        <taxon>Pentapetalae</taxon>
        <taxon>asterids</taxon>
        <taxon>campanulids</taxon>
        <taxon>Asterales</taxon>
        <taxon>Asteraceae</taxon>
        <taxon>Asteroideae</taxon>
        <taxon>Anthemideae</taxon>
        <taxon>Anthemidinae</taxon>
        <taxon>Tanacetum</taxon>
    </lineage>
</organism>
<dbReference type="InterPro" id="IPR036397">
    <property type="entry name" value="RNaseH_sf"/>
</dbReference>
<feature type="region of interest" description="Disordered" evidence="4">
    <location>
        <begin position="2440"/>
        <end position="2528"/>
    </location>
</feature>
<dbReference type="Pfam" id="PF25597">
    <property type="entry name" value="SH3_retrovirus"/>
    <property type="match status" value="1"/>
</dbReference>
<proteinExistence type="predicted"/>
<sequence>MTSLADKAILSGADNRPPMLEKDITHKVAKELWERIQMLMQGTSLTKKERECKLYDEFVHPQSEFSQPDTGLVVLVFEKGDDPINELEFLADPGIAETLSTQYVVTNNAAYQADDLDAYDSDCDELNSAKIALMANLSHYGSDNLPEVHNQDNMTNNLIHHDVQVTSTSEQSNILNHSETKIASDSNIISYSQYMNESQYTTDQNSSSYALQDDLILSVIEQLKTQVVNYTKINQDNKNVNEILTAELERYKNQAQQLKPKPYDGSVIQKTNAIVIHDSEETLILKDESRSKMFQKQNDPIMSEKKVITKPVDYAALNQLLKDFATRFVPQTELSAEQAFWSRYSVHSKEPNLSSSTTIVEVPKELPKVIMKFLGMVKFGNDHVAKIMGYGGYKIGNVTISRVYFMERLRHNLFFVGQFCDSDLEVAFRQHTCFIPRQGLVRGLPKLKFEKDHLCSACAMGKSKKKSHKPKSEDTNQEKLYLLHMDLCGPMRVESVNGKKYILVIVDDYSRFTWVKFLRSKDEAPDFIIMFLKMIQVRLKVPVRRIRTDNETEFVNQTLHEYYEEVGISHERSVARSPQQNGVVERRNRSIIRLRHGKTPYELLHNKLPDLSFLHVFGALCYPTNDSDNLEKLQPKADIQIFIGYAPTKKAFRIYNRRTRRIVETIHVDFDELTAMASEQSTSGPALNDMTPATISSGLLLNPPLSVDHQAPESIAPVVETYKEALTQSCWIEAMQEELNEFEPLEVWELVPRPDKVMVITLKWIYKVKLDELGGILKNKARLVAHGYRQDEGIDFEESFASVARLEAIRNFLAYAAYKNMVVDPYICHARPTEKHVHAVKRIFRYLRGTVNQGQWYPKDYSIALTAFADADHAGCQDTRRIWKLNTSPYLDVVLKFYGCDHNFRTMALDSTKFQCTAIIKVLLPYAAIMLNTLGLKEILAFICFLRHSAAIRKLTNVNINKLYQPWRSFAAIINKCLTGKSFRYDSLRLSQAQILWGLYHKRNVDYANLMWEDFVYQVKYKDSKKSNEMYYPWFTKVIIHHFMSKDPSIPRRNKVNWHYVRDDHMFSTIKLLSRHQNTQQFGALLPIELTNEDIKNSNAYKEYYAIATGAAPPKPKASGKQVAKASKAKSLSALSEVAMTEAQQLKLVTKRSLHQTHISQASGSGVDEGTRDGDDDEDDDGEEGDDDDDQEVKRDDEKDDEKEGGDDEQGYDEEEYDEETRDEESFDPIPKTPKNSNDEGNGEEDLDLNVGREEGHNKKEEEDELYRDVNINQGRGIQRTLEVEDSHVTLTSVNPDGQQQSSSVSSQFVTSMLNLTLDVGMESIFETTSQMGTQTPTSVAPLPMSAPTITPSTIATITTTQQAPLPPTTAPSTLIQDLPNFGLLFGFDNRLRTLKANFFEFMQTNQFAGAVSAIPEIVQRYMDQRMNEAVKKIIKEQVKEQFKVQVSKILPKIEHIVNEQLEAEVLTRSSHSSKTSYDVAADLSEMELKKILIKKIEGNKSIQCSDEQRNLYKALVEAYESDKIILDTYGETVTQKRRRDDNADKDEEPSAGPGRGSKRRREGKELESAKRSKGESNQERWQTTFQMEEPSHPEFDTSVEDQPIVQSSQHPEWFSQQQNPPTMDRDWNTTLSATYGSIQPWISELMKQSDSRSSFNELMDTPLDFSNFLINQLKVDTLTLELIAGPTYELLKGSCKSLVELKYHLKEVYKATTDQLDWVNYEGQQYPHNLLKPLPLIPNNRGRHVIPFEHFINNHLEYLCGGASSCTYTTSITKTKVADYEHIKWIEDLVPRTMWIEEPIGYDKHALWGRRIIAVTKLMIVEWHNYKHLDWITMRRDDDKLYKFKEGDFKRQRIQDIEDMLLLLVQGKLTNLTRRVEDLQLGVESYQKKLNITKPDTYRSDLKRKEAYTAYSNTRGFIYQNKYKKTKLMQVDELHKFSDGMLTDVRTTLDDHLKGIRMNDEVLKLENFKKDESKSSQVIQSRKVVQIVLWYLDSGCSKHMTVRFGNDHFGAIMEYGYYMIGDSVISRTDKFRAHTKSGSCSTLCTPTNKELEILFQPMFNEYLEPPRVERPVSPALVVPVPVDSAGTTSSTSIDQDAPSLSHSPSSLTLQSPCLHQGVAAESTLIDENPFSPVDNDPFINIFSPKPTSEASSSWDASSAESTYVEKGVVELFFVTMDYQLTDIFTKALPRERFEFILSRLGMKSMSNVFRKEKRNKGWFTYILYTMADMNTPANDAPAEQAAAVAPPARTDDQILPSSKWVPIGKIKTVGYDKPRHLMLQILWGIIHHSNIDYAKRIWEEFVQSIQTFLTDRKNLATASRGKKKTTHLLILNVRIVGKDGREIFSMLIPDAHLTDEIKGASYYSEYQEHVAKYQQYLDAEHGKAEEGGVTESLKATKGKKKVVDEQATHDLLTLLTPKNKSPVDQFIFQRCTPMLTEASRHAESPSLDAELGLTDSETKSDNVASKIDTGDQDEGQARPNPGDHEEGQTGPNPGVQDKGQAGSNPGDAAESQSQSRHVVHVGPNREHMDLEATDTLTQQNPKQMDEEFTTTAYPNVQENLKLPSEDPVILEEHASSTGTLSSLQNLEKELSFTDQFFIEKQQEEELGKTNAKVEVQSMVSIPIHQDTSLVSKAIDEIVTDTVDWAMQAPLQAHFSDLPTKKRKRRDLPRTPFGSPPLQPPPPPPSVGASSALGTSGALGSSQFPPPPPAPSTSTFSFTQQQGSEDPSSSKSAALAPQSMAWTTSDTRYEGKPITPEPAWTVPSSNVSDVETNWATVLVSAYETPTENSLLAKTGDMMNFLNKYCQKVNKTALTSEDLEGKAYEVVKAFYPDVIHLQFQMEECHKMLSDQVDWTNPKGDQVTVDVNRPLPLGGSPGHVTIQTQFFFNKYLKYLRYGSKGSILALSISKMKAASYLDFGLELLVLAQMWIDDVCTHDISEKYGISHWWFNRQNFYIDRHASPSYQKEIRSTMRILSVVRIKAYSRYRYDYLSEIVLRRADLQEHTIAEKDFKNLYPSDFEDLNLLLLQGHLDHLLGFDKRMLSTAVKLWTRNLVIRQQVKDFRLGIESYQTHLNLTKPGWDAIGYEFKHDYTIIESPQAVVFLVNNNERKIMRFNEI</sequence>
<dbReference type="Pfam" id="PF07727">
    <property type="entry name" value="RVT_2"/>
    <property type="match status" value="1"/>
</dbReference>
<gene>
    <name evidence="6" type="ORF">Tci_013305</name>
</gene>
<evidence type="ECO:0000259" key="5">
    <source>
        <dbReference type="PROSITE" id="PS50994"/>
    </source>
</evidence>
<evidence type="ECO:0000256" key="3">
    <source>
        <dbReference type="SAM" id="Coils"/>
    </source>
</evidence>
<evidence type="ECO:0000256" key="2">
    <source>
        <dbReference type="ARBA" id="ARBA00022801"/>
    </source>
</evidence>
<feature type="compositionally biased region" description="Low complexity" evidence="4">
    <location>
        <begin position="2687"/>
        <end position="2703"/>
    </location>
</feature>
<dbReference type="InterPro" id="IPR057670">
    <property type="entry name" value="SH3_retrovirus"/>
</dbReference>
<dbReference type="InterPro" id="IPR039537">
    <property type="entry name" value="Retrotran_Ty1/copia-like"/>
</dbReference>
<keyword evidence="1" id="KW-0479">Metal-binding</keyword>
<dbReference type="Gene3D" id="3.30.420.10">
    <property type="entry name" value="Ribonuclease H-like superfamily/Ribonuclease H"/>
    <property type="match status" value="1"/>
</dbReference>
<feature type="compositionally biased region" description="Low complexity" evidence="4">
    <location>
        <begin position="2712"/>
        <end position="2724"/>
    </location>
</feature>
<feature type="compositionally biased region" description="Acidic residues" evidence="4">
    <location>
        <begin position="1174"/>
        <end position="1191"/>
    </location>
</feature>
<dbReference type="GO" id="GO:0016787">
    <property type="term" value="F:hydrolase activity"/>
    <property type="evidence" value="ECO:0007669"/>
    <property type="project" value="UniProtKB-KW"/>
</dbReference>
<dbReference type="InterPro" id="IPR013103">
    <property type="entry name" value="RVT_2"/>
</dbReference>
<dbReference type="PROSITE" id="PS50994">
    <property type="entry name" value="INTEGRASE"/>
    <property type="match status" value="1"/>
</dbReference>
<dbReference type="EMBL" id="BKCJ010001423">
    <property type="protein sequence ID" value="GEU41327.1"/>
    <property type="molecule type" value="Genomic_DNA"/>
</dbReference>
<dbReference type="Pfam" id="PF00665">
    <property type="entry name" value="rve"/>
    <property type="match status" value="1"/>
</dbReference>
<dbReference type="SUPFAM" id="SSF53098">
    <property type="entry name" value="Ribonuclease H-like"/>
    <property type="match status" value="1"/>
</dbReference>
<evidence type="ECO:0000256" key="1">
    <source>
        <dbReference type="ARBA" id="ARBA00022723"/>
    </source>
</evidence>
<feature type="compositionally biased region" description="Acidic residues" evidence="4">
    <location>
        <begin position="1198"/>
        <end position="1227"/>
    </location>
</feature>
<evidence type="ECO:0000313" key="6">
    <source>
        <dbReference type="EMBL" id="GEU41327.1"/>
    </source>
</evidence>
<evidence type="ECO:0000256" key="4">
    <source>
        <dbReference type="SAM" id="MobiDB-lite"/>
    </source>
</evidence>
<dbReference type="GO" id="GO:0003676">
    <property type="term" value="F:nucleic acid binding"/>
    <property type="evidence" value="ECO:0007669"/>
    <property type="project" value="InterPro"/>
</dbReference>
<protein>
    <recommendedName>
        <fullName evidence="5">Integrase catalytic domain-containing protein</fullName>
    </recommendedName>
</protein>
<feature type="compositionally biased region" description="Pro residues" evidence="4">
    <location>
        <begin position="2674"/>
        <end position="2686"/>
    </location>
</feature>
<dbReference type="PANTHER" id="PTHR42648">
    <property type="entry name" value="TRANSPOSASE, PUTATIVE-RELATED"/>
    <property type="match status" value="1"/>
</dbReference>
<dbReference type="GO" id="GO:0046872">
    <property type="term" value="F:metal ion binding"/>
    <property type="evidence" value="ECO:0007669"/>
    <property type="project" value="UniProtKB-KW"/>
</dbReference>
<feature type="region of interest" description="Disordered" evidence="4">
    <location>
        <begin position="1535"/>
        <end position="1583"/>
    </location>
</feature>
<keyword evidence="2" id="KW-0378">Hydrolase</keyword>
<dbReference type="InterPro" id="IPR012337">
    <property type="entry name" value="RNaseH-like_sf"/>
</dbReference>
<name>A0A6L2JXT1_TANCI</name>
<dbReference type="InterPro" id="IPR001584">
    <property type="entry name" value="Integrase_cat-core"/>
</dbReference>
<feature type="coiled-coil region" evidence="3">
    <location>
        <begin position="234"/>
        <end position="261"/>
    </location>
</feature>
<keyword evidence="3" id="KW-0175">Coiled coil</keyword>
<feature type="compositionally biased region" description="Basic and acidic residues" evidence="4">
    <location>
        <begin position="1251"/>
        <end position="1261"/>
    </location>
</feature>
<dbReference type="GO" id="GO:0015074">
    <property type="term" value="P:DNA integration"/>
    <property type="evidence" value="ECO:0007669"/>
    <property type="project" value="InterPro"/>
</dbReference>
<accession>A0A6L2JXT1</accession>
<feature type="compositionally biased region" description="Basic and acidic residues" evidence="4">
    <location>
        <begin position="1563"/>
        <end position="1579"/>
    </location>
</feature>